<reference evidence="2" key="1">
    <citation type="journal article" date="2014" name="Genome Biol. Evol.">
        <title>Pangenome evidence for extensive interdomain horizontal transfer affecting lineage core and shell genes in uncultured planktonic thaumarchaeota and euryarchaeota.</title>
        <authorList>
            <person name="Deschamps P."/>
            <person name="Zivanovic Y."/>
            <person name="Moreira D."/>
            <person name="Rodriguez-Valera F."/>
            <person name="Lopez-Garcia P."/>
        </authorList>
    </citation>
    <scope>NUCLEOTIDE SEQUENCE</scope>
</reference>
<dbReference type="EMBL" id="KF900793">
    <property type="protein sequence ID" value="AIF07159.1"/>
    <property type="molecule type" value="Genomic_DNA"/>
</dbReference>
<dbReference type="AlphaFoldDB" id="A0A075GTU3"/>
<keyword evidence="1" id="KW-0175">Coiled coil</keyword>
<proteinExistence type="predicted"/>
<evidence type="ECO:0000313" key="2">
    <source>
        <dbReference type="EMBL" id="AIF07159.1"/>
    </source>
</evidence>
<name>A0A075GTU3_9ARCH</name>
<sequence length="152" mass="18233">MQRTDKTQDKQVRKNCRREYEKYHSANYASRVLGYNERTVETYYKEFYRQEPEETNLGFIQIQRSAKNRVLSRMDWILDKLEEQLDRISKQLRKDDDAVDKPKYEASKTKVLKTISDILQQKASIEITPTLDISLEKYIYEKYGIGKRTNHP</sequence>
<organism evidence="2">
    <name type="scientific">uncultured marine thaumarchaeote KM3_200_B02</name>
    <dbReference type="NCBI Taxonomy" id="1456093"/>
    <lineage>
        <taxon>Archaea</taxon>
        <taxon>Nitrososphaerota</taxon>
        <taxon>environmental samples</taxon>
    </lineage>
</organism>
<protein>
    <submittedName>
        <fullName evidence="2">Uncharacterized protein</fullName>
    </submittedName>
</protein>
<accession>A0A075GTU3</accession>
<feature type="coiled-coil region" evidence="1">
    <location>
        <begin position="71"/>
        <end position="98"/>
    </location>
</feature>
<evidence type="ECO:0000256" key="1">
    <source>
        <dbReference type="SAM" id="Coils"/>
    </source>
</evidence>